<reference evidence="1 2" key="1">
    <citation type="submission" date="2019-07" db="EMBL/GenBank/DDBJ databases">
        <title>Whole genome shotgun sequence of Microvirga aerophila NBRC 106136.</title>
        <authorList>
            <person name="Hosoyama A."/>
            <person name="Uohara A."/>
            <person name="Ohji S."/>
            <person name="Ichikawa N."/>
        </authorList>
    </citation>
    <scope>NUCLEOTIDE SEQUENCE [LARGE SCALE GENOMIC DNA]</scope>
    <source>
        <strain evidence="1 2">NBRC 106136</strain>
    </source>
</reference>
<sequence length="62" mass="6883">MIVHGARAVVRTAPGKTDPANQWVNQLRERRGFNRATVAVANKTARIIWAVLRTGEPYRVAA</sequence>
<keyword evidence="2" id="KW-1185">Reference proteome</keyword>
<comment type="caution">
    <text evidence="1">The sequence shown here is derived from an EMBL/GenBank/DDBJ whole genome shotgun (WGS) entry which is preliminary data.</text>
</comment>
<proteinExistence type="predicted"/>
<organism evidence="1 2">
    <name type="scientific">Microvirga aerophila</name>
    <dbReference type="NCBI Taxonomy" id="670291"/>
    <lineage>
        <taxon>Bacteria</taxon>
        <taxon>Pseudomonadati</taxon>
        <taxon>Pseudomonadota</taxon>
        <taxon>Alphaproteobacteria</taxon>
        <taxon>Hyphomicrobiales</taxon>
        <taxon>Methylobacteriaceae</taxon>
        <taxon>Microvirga</taxon>
    </lineage>
</organism>
<name>A0A512C5E2_9HYPH</name>
<evidence type="ECO:0000313" key="1">
    <source>
        <dbReference type="EMBL" id="GEO19380.1"/>
    </source>
</evidence>
<dbReference type="AlphaFoldDB" id="A0A512C5E2"/>
<protein>
    <submittedName>
        <fullName evidence="1">Uncharacterized protein</fullName>
    </submittedName>
</protein>
<accession>A0A512C5E2</accession>
<evidence type="ECO:0000313" key="2">
    <source>
        <dbReference type="Proteomes" id="UP000321085"/>
    </source>
</evidence>
<dbReference type="Proteomes" id="UP000321085">
    <property type="component" value="Unassembled WGS sequence"/>
</dbReference>
<dbReference type="EMBL" id="BJYU01000474">
    <property type="protein sequence ID" value="GEO19380.1"/>
    <property type="molecule type" value="Genomic_DNA"/>
</dbReference>
<gene>
    <name evidence="1" type="ORF">MAE02_70760</name>
</gene>